<name>A0A841AVV5_9PSEU</name>
<evidence type="ECO:0000256" key="3">
    <source>
        <dbReference type="ARBA" id="ARBA00022989"/>
    </source>
</evidence>
<dbReference type="EMBL" id="JACHMX010000001">
    <property type="protein sequence ID" value="MBB5850515.1"/>
    <property type="molecule type" value="Genomic_DNA"/>
</dbReference>
<comment type="subcellular location">
    <subcellularLocation>
        <location evidence="1">Cell membrane</location>
        <topology evidence="1">Multi-pass membrane protein</topology>
    </subcellularLocation>
</comment>
<keyword evidence="8" id="KW-1185">Reference proteome</keyword>
<sequence length="154" mass="16351">MVNQLGEALVPVLAELAVDRAVTTDDVADLCWWIALLALDFLVLAVAYRAGSRIGRLGMESVQLRLRGLVTARVLRPVGMGGPARPAGDLLSVATSDVARVARAVAIGVYPAGGDCPADAAWPRAPGENAGRRRPARARWSRHRIARPSVVKGR</sequence>
<gene>
    <name evidence="7" type="ORF">HDA45_000602</name>
</gene>
<dbReference type="Proteomes" id="UP000580861">
    <property type="component" value="Unassembled WGS sequence"/>
</dbReference>
<evidence type="ECO:0000256" key="4">
    <source>
        <dbReference type="ARBA" id="ARBA00023136"/>
    </source>
</evidence>
<dbReference type="Gene3D" id="1.20.1560.10">
    <property type="entry name" value="ABC transporter type 1, transmembrane domain"/>
    <property type="match status" value="1"/>
</dbReference>
<evidence type="ECO:0000256" key="5">
    <source>
        <dbReference type="SAM" id="MobiDB-lite"/>
    </source>
</evidence>
<keyword evidence="3 6" id="KW-1133">Transmembrane helix</keyword>
<dbReference type="SUPFAM" id="SSF90123">
    <property type="entry name" value="ABC transporter transmembrane region"/>
    <property type="match status" value="1"/>
</dbReference>
<feature type="compositionally biased region" description="Basic residues" evidence="5">
    <location>
        <begin position="132"/>
        <end position="146"/>
    </location>
</feature>
<dbReference type="AlphaFoldDB" id="A0A841AVV5"/>
<evidence type="ECO:0000256" key="1">
    <source>
        <dbReference type="ARBA" id="ARBA00004651"/>
    </source>
</evidence>
<reference evidence="7 8" key="1">
    <citation type="submission" date="2020-08" db="EMBL/GenBank/DDBJ databases">
        <title>Sequencing the genomes of 1000 actinobacteria strains.</title>
        <authorList>
            <person name="Klenk H.-P."/>
        </authorList>
    </citation>
    <scope>NUCLEOTIDE SEQUENCE [LARGE SCALE GENOMIC DNA]</scope>
    <source>
        <strain evidence="7 8">DSM 45272</strain>
    </source>
</reference>
<evidence type="ECO:0000313" key="7">
    <source>
        <dbReference type="EMBL" id="MBB5850515.1"/>
    </source>
</evidence>
<dbReference type="GO" id="GO:0005886">
    <property type="term" value="C:plasma membrane"/>
    <property type="evidence" value="ECO:0007669"/>
    <property type="project" value="UniProtKB-SubCell"/>
</dbReference>
<keyword evidence="2 6" id="KW-0812">Transmembrane</keyword>
<dbReference type="RefSeq" id="WP_184891766.1">
    <property type="nucleotide sequence ID" value="NZ_JACHMX010000001.1"/>
</dbReference>
<organism evidence="7 8">
    <name type="scientific">Amycolatopsis umgeniensis</name>
    <dbReference type="NCBI Taxonomy" id="336628"/>
    <lineage>
        <taxon>Bacteria</taxon>
        <taxon>Bacillati</taxon>
        <taxon>Actinomycetota</taxon>
        <taxon>Actinomycetes</taxon>
        <taxon>Pseudonocardiales</taxon>
        <taxon>Pseudonocardiaceae</taxon>
        <taxon>Amycolatopsis</taxon>
    </lineage>
</organism>
<accession>A0A841AVV5</accession>
<feature type="region of interest" description="Disordered" evidence="5">
    <location>
        <begin position="121"/>
        <end position="154"/>
    </location>
</feature>
<dbReference type="GO" id="GO:0005524">
    <property type="term" value="F:ATP binding"/>
    <property type="evidence" value="ECO:0007669"/>
    <property type="project" value="InterPro"/>
</dbReference>
<protein>
    <submittedName>
        <fullName evidence="7">ABC-type multidrug transport system fused ATPase/permease subunit</fullName>
    </submittedName>
</protein>
<dbReference type="InterPro" id="IPR036640">
    <property type="entry name" value="ABC1_TM_sf"/>
</dbReference>
<evidence type="ECO:0000313" key="8">
    <source>
        <dbReference type="Proteomes" id="UP000580861"/>
    </source>
</evidence>
<proteinExistence type="predicted"/>
<keyword evidence="4 6" id="KW-0472">Membrane</keyword>
<comment type="caution">
    <text evidence="7">The sequence shown here is derived from an EMBL/GenBank/DDBJ whole genome shotgun (WGS) entry which is preliminary data.</text>
</comment>
<feature type="transmembrane region" description="Helical" evidence="6">
    <location>
        <begin position="32"/>
        <end position="51"/>
    </location>
</feature>
<evidence type="ECO:0000256" key="6">
    <source>
        <dbReference type="SAM" id="Phobius"/>
    </source>
</evidence>
<evidence type="ECO:0000256" key="2">
    <source>
        <dbReference type="ARBA" id="ARBA00022692"/>
    </source>
</evidence>